<feature type="domain" description="Outer membrane protein beta-barrel" evidence="4">
    <location>
        <begin position="9"/>
        <end position="184"/>
    </location>
</feature>
<dbReference type="Proteomes" id="UP001595791">
    <property type="component" value="Unassembled WGS sequence"/>
</dbReference>
<protein>
    <submittedName>
        <fullName evidence="5">Outer membrane beta-barrel protein</fullName>
    </submittedName>
</protein>
<dbReference type="Gene3D" id="2.40.160.20">
    <property type="match status" value="1"/>
</dbReference>
<accession>A0ABV8MW07</accession>
<dbReference type="InterPro" id="IPR027385">
    <property type="entry name" value="Beta-barrel_OMP"/>
</dbReference>
<evidence type="ECO:0000313" key="5">
    <source>
        <dbReference type="EMBL" id="MFC4161303.1"/>
    </source>
</evidence>
<proteinExistence type="predicted"/>
<comment type="subcellular location">
    <subcellularLocation>
        <location evidence="1">Cell outer membrane</location>
    </subcellularLocation>
</comment>
<dbReference type="Pfam" id="PF13505">
    <property type="entry name" value="OMP_b-brl"/>
    <property type="match status" value="1"/>
</dbReference>
<organism evidence="5 6">
    <name type="scientific">Chitinimonas lacunae</name>
    <dbReference type="NCBI Taxonomy" id="1963018"/>
    <lineage>
        <taxon>Bacteria</taxon>
        <taxon>Pseudomonadati</taxon>
        <taxon>Pseudomonadota</taxon>
        <taxon>Betaproteobacteria</taxon>
        <taxon>Neisseriales</taxon>
        <taxon>Chitinibacteraceae</taxon>
        <taxon>Chitinimonas</taxon>
    </lineage>
</organism>
<reference evidence="6" key="1">
    <citation type="journal article" date="2019" name="Int. J. Syst. Evol. Microbiol.">
        <title>The Global Catalogue of Microorganisms (GCM) 10K type strain sequencing project: providing services to taxonomists for standard genome sequencing and annotation.</title>
        <authorList>
            <consortium name="The Broad Institute Genomics Platform"/>
            <consortium name="The Broad Institute Genome Sequencing Center for Infectious Disease"/>
            <person name="Wu L."/>
            <person name="Ma J."/>
        </authorList>
    </citation>
    <scope>NUCLEOTIDE SEQUENCE [LARGE SCALE GENOMIC DNA]</scope>
    <source>
        <strain evidence="6">LMG 29894</strain>
    </source>
</reference>
<feature type="chain" id="PRO_5045928624" evidence="3">
    <location>
        <begin position="22"/>
        <end position="184"/>
    </location>
</feature>
<dbReference type="InterPro" id="IPR011250">
    <property type="entry name" value="OMP/PagP_B-barrel"/>
</dbReference>
<dbReference type="EMBL" id="JBHSBU010000001">
    <property type="protein sequence ID" value="MFC4161303.1"/>
    <property type="molecule type" value="Genomic_DNA"/>
</dbReference>
<evidence type="ECO:0000256" key="1">
    <source>
        <dbReference type="ARBA" id="ARBA00004442"/>
    </source>
</evidence>
<gene>
    <name evidence="5" type="ORF">ACFOW7_18345</name>
</gene>
<dbReference type="NCBIfam" id="TIGR01414">
    <property type="entry name" value="autotrans_barl"/>
    <property type="match status" value="1"/>
</dbReference>
<sequence length="184" mass="20227">MMKRLFPVVALAAALSTPALAGDFYVGADLGASQYEMDKLKLAIPPGSTIDKRDLSWSMFGGYSFNPYVAVEAGYRNFGEGSFKYQQMTGSVKSYSLSTAVRGSLPINDQVALTGHLGLSHTVSKLRVRVPELVDQRAKHDRVEGFYGVGARFAIDKQLAVRTDYSHYAKSRLNNLSAGLEYRF</sequence>
<dbReference type="RefSeq" id="WP_378167089.1">
    <property type="nucleotide sequence ID" value="NZ_JBHSBU010000001.1"/>
</dbReference>
<evidence type="ECO:0000256" key="2">
    <source>
        <dbReference type="ARBA" id="ARBA00022729"/>
    </source>
</evidence>
<feature type="signal peptide" evidence="3">
    <location>
        <begin position="1"/>
        <end position="21"/>
    </location>
</feature>
<keyword evidence="2 3" id="KW-0732">Signal</keyword>
<evidence type="ECO:0000259" key="4">
    <source>
        <dbReference type="Pfam" id="PF13505"/>
    </source>
</evidence>
<dbReference type="SUPFAM" id="SSF56925">
    <property type="entry name" value="OMPA-like"/>
    <property type="match status" value="1"/>
</dbReference>
<comment type="caution">
    <text evidence="5">The sequence shown here is derived from an EMBL/GenBank/DDBJ whole genome shotgun (WGS) entry which is preliminary data.</text>
</comment>
<evidence type="ECO:0000256" key="3">
    <source>
        <dbReference type="SAM" id="SignalP"/>
    </source>
</evidence>
<name>A0ABV8MW07_9NEIS</name>
<keyword evidence="6" id="KW-1185">Reference proteome</keyword>
<dbReference type="InterPro" id="IPR006315">
    <property type="entry name" value="OM_autotransptr_brl_dom"/>
</dbReference>
<evidence type="ECO:0000313" key="6">
    <source>
        <dbReference type="Proteomes" id="UP001595791"/>
    </source>
</evidence>